<proteinExistence type="predicted"/>
<protein>
    <submittedName>
        <fullName evidence="3">ABC transporter substrate-binding protein</fullName>
    </submittedName>
</protein>
<feature type="chain" id="PRO_5047022765" evidence="1">
    <location>
        <begin position="21"/>
        <end position="255"/>
    </location>
</feature>
<dbReference type="Pfam" id="PF00497">
    <property type="entry name" value="SBP_bac_3"/>
    <property type="match status" value="1"/>
</dbReference>
<keyword evidence="1" id="KW-0732">Signal</keyword>
<sequence length="255" mass="29406">MNIKFILLLPLVFIAFSAHCKQKITVVFGDTLAPWVIPSNHSGIIMDIMKAALEPEGYQIDPYYYPYARRINSYRNGLVDVSIDMNANTMEAEGLTGYFSGSVYQYQNYLISLSDNQFQFKTLQDVGTHSLISWQGALQHLGEEYKNVMAKNPNYTETHDQALQVKMIFLKRYEVAQMDIQIFKYHRNQIQNEGIINTKAKVDLFPVLGASPNGFLFKDERLRDVFVERIKQLKSSGEFQQIFDKYTVESTQPIQ</sequence>
<gene>
    <name evidence="3" type="ORF">RT723_04920</name>
</gene>
<evidence type="ECO:0000313" key="4">
    <source>
        <dbReference type="Proteomes" id="UP001257914"/>
    </source>
</evidence>
<accession>A0ABU3QY38</accession>
<dbReference type="EMBL" id="JAWCUA010000003">
    <property type="protein sequence ID" value="MDU0112352.1"/>
    <property type="molecule type" value="Genomic_DNA"/>
</dbReference>
<comment type="caution">
    <text evidence="3">The sequence shown here is derived from an EMBL/GenBank/DDBJ whole genome shotgun (WGS) entry which is preliminary data.</text>
</comment>
<feature type="domain" description="Solute-binding protein family 3/N-terminal" evidence="2">
    <location>
        <begin position="25"/>
        <end position="247"/>
    </location>
</feature>
<reference evidence="3 4" key="1">
    <citation type="submission" date="2023-10" db="EMBL/GenBank/DDBJ databases">
        <title>Psychrosphaera aquimaarina strain SW33 isolated from seawater.</title>
        <authorList>
            <person name="Bayburt H."/>
            <person name="Kim J.M."/>
            <person name="Choi B.J."/>
            <person name="Jeon C.O."/>
        </authorList>
    </citation>
    <scope>NUCLEOTIDE SEQUENCE [LARGE SCALE GENOMIC DNA]</scope>
    <source>
        <strain evidence="3 4">KCTC 52743</strain>
    </source>
</reference>
<name>A0ABU3QY38_9GAMM</name>
<dbReference type="RefSeq" id="WP_315946094.1">
    <property type="nucleotide sequence ID" value="NZ_JAWCUA010000003.1"/>
</dbReference>
<evidence type="ECO:0000256" key="1">
    <source>
        <dbReference type="SAM" id="SignalP"/>
    </source>
</evidence>
<dbReference type="Proteomes" id="UP001257914">
    <property type="component" value="Unassembled WGS sequence"/>
</dbReference>
<evidence type="ECO:0000313" key="3">
    <source>
        <dbReference type="EMBL" id="MDU0112352.1"/>
    </source>
</evidence>
<feature type="signal peptide" evidence="1">
    <location>
        <begin position="1"/>
        <end position="20"/>
    </location>
</feature>
<dbReference type="InterPro" id="IPR001638">
    <property type="entry name" value="Solute-binding_3/MltF_N"/>
</dbReference>
<evidence type="ECO:0000259" key="2">
    <source>
        <dbReference type="Pfam" id="PF00497"/>
    </source>
</evidence>
<organism evidence="3 4">
    <name type="scientific">Psychrosphaera aquimarina</name>
    <dbReference type="NCBI Taxonomy" id="2044854"/>
    <lineage>
        <taxon>Bacteria</taxon>
        <taxon>Pseudomonadati</taxon>
        <taxon>Pseudomonadota</taxon>
        <taxon>Gammaproteobacteria</taxon>
        <taxon>Alteromonadales</taxon>
        <taxon>Pseudoalteromonadaceae</taxon>
        <taxon>Psychrosphaera</taxon>
    </lineage>
</organism>
<keyword evidence="4" id="KW-1185">Reference proteome</keyword>
<dbReference type="Gene3D" id="3.40.190.10">
    <property type="entry name" value="Periplasmic binding protein-like II"/>
    <property type="match status" value="2"/>
</dbReference>
<dbReference type="SUPFAM" id="SSF53850">
    <property type="entry name" value="Periplasmic binding protein-like II"/>
    <property type="match status" value="1"/>
</dbReference>